<evidence type="ECO:0000313" key="5">
    <source>
        <dbReference type="Proteomes" id="UP000829196"/>
    </source>
</evidence>
<keyword evidence="1 2" id="KW-0694">RNA-binding</keyword>
<evidence type="ECO:0000259" key="3">
    <source>
        <dbReference type="PROSITE" id="PS50102"/>
    </source>
</evidence>
<dbReference type="InterPro" id="IPR012677">
    <property type="entry name" value="Nucleotide-bd_a/b_plait_sf"/>
</dbReference>
<sequence length="265" mass="27968">MEGRQQPQPSSPADTALTKVFVGGLAWETQTEVLRDYFRKFGDIIEAVIITDKLTGRSKGYGFVTFKEAEAAKKACEDSAPVINGRKGNCNLASLGARRVGVVKISPPATPAAAVRPAAAAAAAAAVPWYFPAGKPPSSPTMPAFHQHYPAGALPFYTTAYGYSPSYLAPTNMGYTTKVSHSDARGAYLPGQFSYATQGGLIAPVAMTPIYHPIYEFNNNHHLPHGMAGVAIPSAAAQFFPPATTVSPAPSTHTSRFPIVAPSKC</sequence>
<dbReference type="OrthoDB" id="439808at2759"/>
<dbReference type="Gene3D" id="3.30.70.330">
    <property type="match status" value="1"/>
</dbReference>
<dbReference type="SUPFAM" id="SSF54928">
    <property type="entry name" value="RNA-binding domain, RBD"/>
    <property type="match status" value="1"/>
</dbReference>
<feature type="domain" description="RRM" evidence="3">
    <location>
        <begin position="18"/>
        <end position="107"/>
    </location>
</feature>
<proteinExistence type="predicted"/>
<dbReference type="PROSITE" id="PS50102">
    <property type="entry name" value="RRM"/>
    <property type="match status" value="1"/>
</dbReference>
<organism evidence="4 5">
    <name type="scientific">Dendrobium nobile</name>
    <name type="common">Orchid</name>
    <dbReference type="NCBI Taxonomy" id="94219"/>
    <lineage>
        <taxon>Eukaryota</taxon>
        <taxon>Viridiplantae</taxon>
        <taxon>Streptophyta</taxon>
        <taxon>Embryophyta</taxon>
        <taxon>Tracheophyta</taxon>
        <taxon>Spermatophyta</taxon>
        <taxon>Magnoliopsida</taxon>
        <taxon>Liliopsida</taxon>
        <taxon>Asparagales</taxon>
        <taxon>Orchidaceae</taxon>
        <taxon>Epidendroideae</taxon>
        <taxon>Malaxideae</taxon>
        <taxon>Dendrobiinae</taxon>
        <taxon>Dendrobium</taxon>
    </lineage>
</organism>
<name>A0A8T3AN20_DENNO</name>
<keyword evidence="5" id="KW-1185">Reference proteome</keyword>
<dbReference type="SMART" id="SM00360">
    <property type="entry name" value="RRM"/>
    <property type="match status" value="1"/>
</dbReference>
<reference evidence="4" key="1">
    <citation type="journal article" date="2022" name="Front. Genet.">
        <title>Chromosome-Scale Assembly of the Dendrobium nobile Genome Provides Insights Into the Molecular Mechanism of the Biosynthesis of the Medicinal Active Ingredient of Dendrobium.</title>
        <authorList>
            <person name="Xu Q."/>
            <person name="Niu S.-C."/>
            <person name="Li K.-L."/>
            <person name="Zheng P.-J."/>
            <person name="Zhang X.-J."/>
            <person name="Jia Y."/>
            <person name="Liu Y."/>
            <person name="Niu Y.-X."/>
            <person name="Yu L.-H."/>
            <person name="Chen D.-F."/>
            <person name="Zhang G.-Q."/>
        </authorList>
    </citation>
    <scope>NUCLEOTIDE SEQUENCE</scope>
    <source>
        <tissue evidence="4">Leaf</tissue>
    </source>
</reference>
<dbReference type="InterPro" id="IPR000504">
    <property type="entry name" value="RRM_dom"/>
</dbReference>
<evidence type="ECO:0000313" key="4">
    <source>
        <dbReference type="EMBL" id="KAI0497424.1"/>
    </source>
</evidence>
<dbReference type="Proteomes" id="UP000829196">
    <property type="component" value="Unassembled WGS sequence"/>
</dbReference>
<dbReference type="EMBL" id="JAGYWB010000015">
    <property type="protein sequence ID" value="KAI0497424.1"/>
    <property type="molecule type" value="Genomic_DNA"/>
</dbReference>
<protein>
    <recommendedName>
        <fullName evidence="3">RRM domain-containing protein</fullName>
    </recommendedName>
</protein>
<gene>
    <name evidence="4" type="ORF">KFK09_020648</name>
</gene>
<dbReference type="GO" id="GO:0003723">
    <property type="term" value="F:RNA binding"/>
    <property type="evidence" value="ECO:0007669"/>
    <property type="project" value="UniProtKB-UniRule"/>
</dbReference>
<dbReference type="AlphaFoldDB" id="A0A8T3AN20"/>
<evidence type="ECO:0000256" key="1">
    <source>
        <dbReference type="ARBA" id="ARBA00022884"/>
    </source>
</evidence>
<dbReference type="InterPro" id="IPR035979">
    <property type="entry name" value="RBD_domain_sf"/>
</dbReference>
<dbReference type="PANTHER" id="PTHR11176">
    <property type="entry name" value="BOULE-RELATED"/>
    <property type="match status" value="1"/>
</dbReference>
<accession>A0A8T3AN20</accession>
<dbReference type="Pfam" id="PF00076">
    <property type="entry name" value="RRM_1"/>
    <property type="match status" value="1"/>
</dbReference>
<comment type="caution">
    <text evidence="4">The sequence shown here is derived from an EMBL/GenBank/DDBJ whole genome shotgun (WGS) entry which is preliminary data.</text>
</comment>
<evidence type="ECO:0000256" key="2">
    <source>
        <dbReference type="PROSITE-ProRule" id="PRU00176"/>
    </source>
</evidence>
<dbReference type="PANTHER" id="PTHR11176:SF56">
    <property type="entry name" value="RRM DOMAIN-CONTAINING PROTEIN"/>
    <property type="match status" value="1"/>
</dbReference>
<dbReference type="SMR" id="A0A8T3AN20"/>